<evidence type="ECO:0000313" key="2">
    <source>
        <dbReference type="EMBL" id="OSC34664.1"/>
    </source>
</evidence>
<evidence type="ECO:0000313" key="3">
    <source>
        <dbReference type="Proteomes" id="UP000193577"/>
    </source>
</evidence>
<reference evidence="2 3" key="1">
    <citation type="submission" date="2017-04" db="EMBL/GenBank/DDBJ databases">
        <title>The new phylogeny of genus Mycobacterium.</title>
        <authorList>
            <person name="Tortoli E."/>
            <person name="Trovato A."/>
            <person name="Cirillo D.M."/>
        </authorList>
    </citation>
    <scope>NUCLEOTIDE SEQUENCE [LARGE SCALE GENOMIC DNA]</scope>
    <source>
        <strain evidence="2 3">KCTC 19819</strain>
    </source>
</reference>
<organism evidence="2 3">
    <name type="scientific">Mycolicibacillus koreensis</name>
    <dbReference type="NCBI Taxonomy" id="1069220"/>
    <lineage>
        <taxon>Bacteria</taxon>
        <taxon>Bacillati</taxon>
        <taxon>Actinomycetota</taxon>
        <taxon>Actinomycetes</taxon>
        <taxon>Mycobacteriales</taxon>
        <taxon>Mycobacteriaceae</taxon>
        <taxon>Mycolicibacillus</taxon>
    </lineage>
</organism>
<protein>
    <submittedName>
        <fullName evidence="2">Uncharacterized protein</fullName>
    </submittedName>
</protein>
<feature type="compositionally biased region" description="Polar residues" evidence="1">
    <location>
        <begin position="1"/>
        <end position="15"/>
    </location>
</feature>
<proteinExistence type="predicted"/>
<name>A0A7I7SCV8_9MYCO</name>
<comment type="caution">
    <text evidence="2">The sequence shown here is derived from an EMBL/GenBank/DDBJ whole genome shotgun (WGS) entry which is preliminary data.</text>
</comment>
<dbReference type="Proteomes" id="UP000193577">
    <property type="component" value="Unassembled WGS sequence"/>
</dbReference>
<accession>A0A7I7SCV8</accession>
<evidence type="ECO:0000256" key="1">
    <source>
        <dbReference type="SAM" id="MobiDB-lite"/>
    </source>
</evidence>
<dbReference type="AlphaFoldDB" id="A0A7I7SCV8"/>
<feature type="region of interest" description="Disordered" evidence="1">
    <location>
        <begin position="1"/>
        <end position="20"/>
    </location>
</feature>
<keyword evidence="3" id="KW-1185">Reference proteome</keyword>
<dbReference type="EMBL" id="NCXO01000008">
    <property type="protein sequence ID" value="OSC34664.1"/>
    <property type="molecule type" value="Genomic_DNA"/>
</dbReference>
<dbReference type="RefSeq" id="WP_085302614.1">
    <property type="nucleotide sequence ID" value="NZ_AP022594.1"/>
</dbReference>
<gene>
    <name evidence="2" type="ORF">B8W67_05260</name>
</gene>
<sequence>MTANTTHPVDSTRPTMGSIPNEDLDRLIAATDAEHAELDAKYAHVPPPADAREVHDWEDNGGELPERHFWGTLIECGQNAGVSVHGFQRGDGVVTERWIVAYNTDEMIAPTARSVAEALFEVADELDAIQESEK</sequence>